<organism evidence="1 2">
    <name type="scientific">Pasteurella multocida</name>
    <dbReference type="NCBI Taxonomy" id="747"/>
    <lineage>
        <taxon>Bacteria</taxon>
        <taxon>Pseudomonadati</taxon>
        <taxon>Pseudomonadota</taxon>
        <taxon>Gammaproteobacteria</taxon>
        <taxon>Pasteurellales</taxon>
        <taxon>Pasteurellaceae</taxon>
        <taxon>Pasteurella</taxon>
    </lineage>
</organism>
<evidence type="ECO:0000313" key="1">
    <source>
        <dbReference type="EMBL" id="MDT3453479.1"/>
    </source>
</evidence>
<evidence type="ECO:0000313" key="2">
    <source>
        <dbReference type="Proteomes" id="UP001182304"/>
    </source>
</evidence>
<dbReference type="Pfam" id="PF05944">
    <property type="entry name" value="Phage_term_smal"/>
    <property type="match status" value="1"/>
</dbReference>
<dbReference type="InterPro" id="IPR010270">
    <property type="entry name" value="Phage_P2_GpM"/>
</dbReference>
<protein>
    <submittedName>
        <fullName evidence="1">Phage terminase small subunit</fullName>
    </submittedName>
</protein>
<proteinExistence type="predicted"/>
<reference evidence="1" key="1">
    <citation type="submission" date="2022-07" db="EMBL/GenBank/DDBJ databases">
        <title>Sequence of Pasteurella multocoda 17BRD-035.</title>
        <authorList>
            <person name="Roy Chowdhury P."/>
            <person name="Alhamami T."/>
            <person name="Trott D.J."/>
            <person name="Djordvevic S.P."/>
        </authorList>
    </citation>
    <scope>NUCLEOTIDE SEQUENCE</scope>
    <source>
        <strain evidence="1">17BRD-035</strain>
    </source>
</reference>
<accession>A0AAW8VAC7</accession>
<gene>
    <name evidence="1" type="primary">gpM</name>
    <name evidence="1" type="ORF">NQF69_11970</name>
</gene>
<name>A0AAW8VAC7_PASMD</name>
<sequence length="223" mass="25545">MARLSPAQIHVMTVAAQQASAADDEQLENYDEYEKMMFLLTRHQKNLKEIQSTELKAEYKRSILQEFMPWIEGVLKAGNGKQDNVLMTWLVWAIDCAEYHLALQIADYALHQQLVLPEPFTRTLGTLLAEEFADAAKIARTANKPFELAYLTRVEELVREEDMPDQSRARLMREIGTLQVESNKEQALVALERALELDLNVGVKGLVEKLRKELEKQSNEDTN</sequence>
<dbReference type="Proteomes" id="UP001182304">
    <property type="component" value="Unassembled WGS sequence"/>
</dbReference>
<dbReference type="GO" id="GO:0004519">
    <property type="term" value="F:endonuclease activity"/>
    <property type="evidence" value="ECO:0007669"/>
    <property type="project" value="InterPro"/>
</dbReference>
<comment type="caution">
    <text evidence="1">The sequence shown here is derived from an EMBL/GenBank/DDBJ whole genome shotgun (WGS) entry which is preliminary data.</text>
</comment>
<dbReference type="GO" id="GO:0003677">
    <property type="term" value="F:DNA binding"/>
    <property type="evidence" value="ECO:0007669"/>
    <property type="project" value="InterPro"/>
</dbReference>
<dbReference type="AlphaFoldDB" id="A0AAW8VAC7"/>
<dbReference type="EMBL" id="JANIEN010000025">
    <property type="protein sequence ID" value="MDT3453479.1"/>
    <property type="molecule type" value="Genomic_DNA"/>
</dbReference>
<dbReference type="RefSeq" id="WP_223132014.1">
    <property type="nucleotide sequence ID" value="NZ_CP082272.1"/>
</dbReference>